<organism evidence="3 4">
    <name type="scientific">Aquilegia coerulea</name>
    <name type="common">Rocky mountain columbine</name>
    <dbReference type="NCBI Taxonomy" id="218851"/>
    <lineage>
        <taxon>Eukaryota</taxon>
        <taxon>Viridiplantae</taxon>
        <taxon>Streptophyta</taxon>
        <taxon>Embryophyta</taxon>
        <taxon>Tracheophyta</taxon>
        <taxon>Spermatophyta</taxon>
        <taxon>Magnoliopsida</taxon>
        <taxon>Ranunculales</taxon>
        <taxon>Ranunculaceae</taxon>
        <taxon>Thalictroideae</taxon>
        <taxon>Aquilegia</taxon>
    </lineage>
</organism>
<sequence>MGHGGFYQPGYRNGAKIHLQMLCLENFWDPETKSYEEFRSIDGAKPPTIPAMFKKLVGEAIRACHSIIRDGSIRNPADEIPSMEPDISIFSFFAQSGKL</sequence>
<evidence type="ECO:0000313" key="3">
    <source>
        <dbReference type="EMBL" id="PIA59612.1"/>
    </source>
</evidence>
<gene>
    <name evidence="3" type="ORF">AQUCO_00400477v1</name>
</gene>
<dbReference type="InterPro" id="IPR037151">
    <property type="entry name" value="AlkB-like_sf"/>
</dbReference>
<dbReference type="GO" id="GO:0035513">
    <property type="term" value="P:oxidative RNA demethylation"/>
    <property type="evidence" value="ECO:0007669"/>
    <property type="project" value="TreeGrafter"/>
</dbReference>
<evidence type="ECO:0000256" key="1">
    <source>
        <dbReference type="ARBA" id="ARBA00001954"/>
    </source>
</evidence>
<dbReference type="GO" id="GO:0005737">
    <property type="term" value="C:cytoplasm"/>
    <property type="evidence" value="ECO:0007669"/>
    <property type="project" value="TreeGrafter"/>
</dbReference>
<keyword evidence="4" id="KW-1185">Reference proteome</keyword>
<dbReference type="PANTHER" id="PTHR16557">
    <property type="entry name" value="ALKYLATED DNA REPAIR PROTEIN ALKB-RELATED"/>
    <property type="match status" value="1"/>
</dbReference>
<dbReference type="EMBL" id="KZ305021">
    <property type="protein sequence ID" value="PIA59612.1"/>
    <property type="molecule type" value="Genomic_DNA"/>
</dbReference>
<dbReference type="GO" id="GO:0008198">
    <property type="term" value="F:ferrous iron binding"/>
    <property type="evidence" value="ECO:0007669"/>
    <property type="project" value="TreeGrafter"/>
</dbReference>
<accession>A0A2G5EV65</accession>
<reference evidence="3 4" key="1">
    <citation type="submission" date="2017-09" db="EMBL/GenBank/DDBJ databases">
        <title>WGS assembly of Aquilegia coerulea Goldsmith.</title>
        <authorList>
            <person name="Hodges S."/>
            <person name="Kramer E."/>
            <person name="Nordborg M."/>
            <person name="Tomkins J."/>
            <person name="Borevitz J."/>
            <person name="Derieg N."/>
            <person name="Yan J."/>
            <person name="Mihaltcheva S."/>
            <person name="Hayes R.D."/>
            <person name="Rokhsar D."/>
        </authorList>
    </citation>
    <scope>NUCLEOTIDE SEQUENCE [LARGE SCALE GENOMIC DNA]</scope>
    <source>
        <strain evidence="4">cv. Goldsmith</strain>
    </source>
</reference>
<protein>
    <submittedName>
        <fullName evidence="3">Uncharacterized protein</fullName>
    </submittedName>
</protein>
<dbReference type="GO" id="GO:0035516">
    <property type="term" value="F:broad specificity oxidative DNA demethylase activity"/>
    <property type="evidence" value="ECO:0007669"/>
    <property type="project" value="TreeGrafter"/>
</dbReference>
<dbReference type="AlphaFoldDB" id="A0A2G5EV65"/>
<dbReference type="Proteomes" id="UP000230069">
    <property type="component" value="Unassembled WGS sequence"/>
</dbReference>
<comment type="similarity">
    <text evidence="2">Belongs to the alkB family.</text>
</comment>
<evidence type="ECO:0000313" key="4">
    <source>
        <dbReference type="Proteomes" id="UP000230069"/>
    </source>
</evidence>
<proteinExistence type="inferred from homology"/>
<dbReference type="Gene3D" id="2.60.120.590">
    <property type="entry name" value="Alpha-ketoglutarate-dependent dioxygenase AlkB-like"/>
    <property type="match status" value="1"/>
</dbReference>
<dbReference type="GO" id="GO:0035515">
    <property type="term" value="F:oxidative RNA demethylase activity"/>
    <property type="evidence" value="ECO:0007669"/>
    <property type="project" value="TreeGrafter"/>
</dbReference>
<dbReference type="PANTHER" id="PTHR16557:SF2">
    <property type="entry name" value="NUCLEIC ACID DIOXYGENASE ALKBH1"/>
    <property type="match status" value="1"/>
</dbReference>
<dbReference type="InterPro" id="IPR004574">
    <property type="entry name" value="Alkb"/>
</dbReference>
<dbReference type="OrthoDB" id="6614653at2759"/>
<evidence type="ECO:0000256" key="2">
    <source>
        <dbReference type="ARBA" id="ARBA00007879"/>
    </source>
</evidence>
<comment type="cofactor">
    <cofactor evidence="1">
        <name>Fe(2+)</name>
        <dbReference type="ChEBI" id="CHEBI:29033"/>
    </cofactor>
</comment>
<dbReference type="InParanoid" id="A0A2G5EV65"/>
<name>A0A2G5EV65_AQUCA</name>